<sequence>MTFEFIKHIENNIFNLDDRTKNLIRKDIIPVLNNIKYKLPNSTIDSIIKHGLKELKVFLTNHPSLLITRADKGNTTVILTTKDYLDKMHDILSDNNTYRLINKDPTNKLTTGIRSLLTCWKSKGFIDQYVYKKLYISDGDLPRSSGLPKIHKEGIPLRMIVSCINSPLYNLAVFLKEIIDKSLNNKKNFGYIKNSFKLVKKINGLPLRDGFV</sequence>
<proteinExistence type="predicted"/>
<gene>
    <name evidence="1" type="ORF">ALC56_03886</name>
</gene>
<name>A0A195FMR0_9HYME</name>
<protein>
    <submittedName>
        <fullName evidence="1">Uncharacterized protein</fullName>
    </submittedName>
</protein>
<dbReference type="STRING" id="34720.A0A195FMR0"/>
<reference evidence="1 2" key="1">
    <citation type="submission" date="2016-03" db="EMBL/GenBank/DDBJ databases">
        <title>Trachymyrmex septentrionalis WGS genome.</title>
        <authorList>
            <person name="Nygaard S."/>
            <person name="Hu H."/>
            <person name="Boomsma J."/>
            <person name="Zhang G."/>
        </authorList>
    </citation>
    <scope>NUCLEOTIDE SEQUENCE [LARGE SCALE GENOMIC DNA]</scope>
    <source>
        <strain evidence="1">Tsep2-gDNA-1</strain>
        <tissue evidence="1">Whole body</tissue>
    </source>
</reference>
<evidence type="ECO:0000313" key="2">
    <source>
        <dbReference type="Proteomes" id="UP000078541"/>
    </source>
</evidence>
<keyword evidence="2" id="KW-1185">Reference proteome</keyword>
<dbReference type="AlphaFoldDB" id="A0A195FMR0"/>
<dbReference type="PANTHER" id="PTHR21301">
    <property type="entry name" value="REVERSE TRANSCRIPTASE"/>
    <property type="match status" value="1"/>
</dbReference>
<dbReference type="PANTHER" id="PTHR21301:SF10">
    <property type="entry name" value="REVERSE TRANSCRIPTASE DOMAIN-CONTAINING PROTEIN"/>
    <property type="match status" value="1"/>
</dbReference>
<dbReference type="EMBL" id="KQ981430">
    <property type="protein sequence ID" value="KYN41743.1"/>
    <property type="molecule type" value="Genomic_DNA"/>
</dbReference>
<dbReference type="Proteomes" id="UP000078541">
    <property type="component" value="Unassembled WGS sequence"/>
</dbReference>
<accession>A0A195FMR0</accession>
<evidence type="ECO:0000313" key="1">
    <source>
        <dbReference type="EMBL" id="KYN41743.1"/>
    </source>
</evidence>
<organism evidence="1 2">
    <name type="scientific">Trachymyrmex septentrionalis</name>
    <dbReference type="NCBI Taxonomy" id="34720"/>
    <lineage>
        <taxon>Eukaryota</taxon>
        <taxon>Metazoa</taxon>
        <taxon>Ecdysozoa</taxon>
        <taxon>Arthropoda</taxon>
        <taxon>Hexapoda</taxon>
        <taxon>Insecta</taxon>
        <taxon>Pterygota</taxon>
        <taxon>Neoptera</taxon>
        <taxon>Endopterygota</taxon>
        <taxon>Hymenoptera</taxon>
        <taxon>Apocrita</taxon>
        <taxon>Aculeata</taxon>
        <taxon>Formicoidea</taxon>
        <taxon>Formicidae</taxon>
        <taxon>Myrmicinae</taxon>
        <taxon>Trachymyrmex</taxon>
    </lineage>
</organism>